<sequence length="168" mass="18200">QDVLVALKLQAMGGRPWSYAALAIELGLSPSQLHAAVKRALAARLLVRRGEAIVAQARNLGEFLIHGLKYAFVPEMGELTRGMPTTHAAPPLNSHFVSSNEPPPVWPDAEGEVRGQSFSPLCKSAPQAARRDPGLYELLVLVDAIRGGRAHEQEIAIRELRGRLESDA</sequence>
<dbReference type="EMBL" id="UOFU01000402">
    <property type="protein sequence ID" value="VAX04956.1"/>
    <property type="molecule type" value="Genomic_DNA"/>
</dbReference>
<reference evidence="1" key="1">
    <citation type="submission" date="2018-06" db="EMBL/GenBank/DDBJ databases">
        <authorList>
            <person name="Zhirakovskaya E."/>
        </authorList>
    </citation>
    <scope>NUCLEOTIDE SEQUENCE</scope>
</reference>
<dbReference type="AlphaFoldDB" id="A0A3B1AGG9"/>
<name>A0A3B1AGG9_9ZZZZ</name>
<organism evidence="1">
    <name type="scientific">hydrothermal vent metagenome</name>
    <dbReference type="NCBI Taxonomy" id="652676"/>
    <lineage>
        <taxon>unclassified sequences</taxon>
        <taxon>metagenomes</taxon>
        <taxon>ecological metagenomes</taxon>
    </lineage>
</organism>
<feature type="non-terminal residue" evidence="1">
    <location>
        <position position="1"/>
    </location>
</feature>
<protein>
    <submittedName>
        <fullName evidence="1">Uncharacterized protein</fullName>
    </submittedName>
</protein>
<evidence type="ECO:0000313" key="1">
    <source>
        <dbReference type="EMBL" id="VAX04956.1"/>
    </source>
</evidence>
<proteinExistence type="predicted"/>
<accession>A0A3B1AGG9</accession>
<gene>
    <name evidence="1" type="ORF">MNBD_GAMMA20-1</name>
</gene>